<feature type="compositionally biased region" description="Polar residues" evidence="1">
    <location>
        <begin position="25"/>
        <end position="51"/>
    </location>
</feature>
<accession>A0ABV1A433</accession>
<dbReference type="Proteomes" id="UP001469553">
    <property type="component" value="Unassembled WGS sequence"/>
</dbReference>
<feature type="region of interest" description="Disordered" evidence="1">
    <location>
        <begin position="195"/>
        <end position="229"/>
    </location>
</feature>
<organism evidence="2 3">
    <name type="scientific">Ameca splendens</name>
    <dbReference type="NCBI Taxonomy" id="208324"/>
    <lineage>
        <taxon>Eukaryota</taxon>
        <taxon>Metazoa</taxon>
        <taxon>Chordata</taxon>
        <taxon>Craniata</taxon>
        <taxon>Vertebrata</taxon>
        <taxon>Euteleostomi</taxon>
        <taxon>Actinopterygii</taxon>
        <taxon>Neopterygii</taxon>
        <taxon>Teleostei</taxon>
        <taxon>Neoteleostei</taxon>
        <taxon>Acanthomorphata</taxon>
        <taxon>Ovalentaria</taxon>
        <taxon>Atherinomorphae</taxon>
        <taxon>Cyprinodontiformes</taxon>
        <taxon>Goodeidae</taxon>
        <taxon>Ameca</taxon>
    </lineage>
</organism>
<reference evidence="2 3" key="1">
    <citation type="submission" date="2021-06" db="EMBL/GenBank/DDBJ databases">
        <authorList>
            <person name="Palmer J.M."/>
        </authorList>
    </citation>
    <scope>NUCLEOTIDE SEQUENCE [LARGE SCALE GENOMIC DNA]</scope>
    <source>
        <strain evidence="2 3">AS_MEX2019</strain>
        <tissue evidence="2">Muscle</tissue>
    </source>
</reference>
<feature type="region of interest" description="Disordered" evidence="1">
    <location>
        <begin position="25"/>
        <end position="58"/>
    </location>
</feature>
<proteinExistence type="predicted"/>
<keyword evidence="3" id="KW-1185">Reference proteome</keyword>
<comment type="caution">
    <text evidence="2">The sequence shown here is derived from an EMBL/GenBank/DDBJ whole genome shotgun (WGS) entry which is preliminary data.</text>
</comment>
<evidence type="ECO:0000313" key="2">
    <source>
        <dbReference type="EMBL" id="MEQ2312842.1"/>
    </source>
</evidence>
<evidence type="ECO:0000256" key="1">
    <source>
        <dbReference type="SAM" id="MobiDB-lite"/>
    </source>
</evidence>
<protein>
    <submittedName>
        <fullName evidence="2">Uncharacterized protein</fullName>
    </submittedName>
</protein>
<name>A0ABV1A433_9TELE</name>
<sequence>MSEQDLTSLSQTNSGMSECLPTNLHQALNTSPNSDLPANSIHTSLLNSPPLESNDLYPPQKNWDRSIIIYDQQMQVSRESNSHGNQHAPMPVPLSETQNVFLCAEPILESLSSQDQTKSTISLSAQQGFTTTGNSGIAESCCDGFTVESKRNHSVLPDFVTFSSTYLSQVPKVCRTSAEMTRDIQMLQDNQMMASSSQPFSFLEPDQKQDTTDKPKDFTDESCNSGRPDISNKYQSIFMIGSLHEQPADCLPSGVRPVLSFQDNTEDSSSSDDEGKLIIEL</sequence>
<evidence type="ECO:0000313" key="3">
    <source>
        <dbReference type="Proteomes" id="UP001469553"/>
    </source>
</evidence>
<feature type="region of interest" description="Disordered" evidence="1">
    <location>
        <begin position="253"/>
        <end position="281"/>
    </location>
</feature>
<gene>
    <name evidence="2" type="ORF">AMECASPLE_035358</name>
</gene>
<feature type="compositionally biased region" description="Basic and acidic residues" evidence="1">
    <location>
        <begin position="205"/>
        <end position="219"/>
    </location>
</feature>
<dbReference type="EMBL" id="JAHRIP010080474">
    <property type="protein sequence ID" value="MEQ2312842.1"/>
    <property type="molecule type" value="Genomic_DNA"/>
</dbReference>